<dbReference type="Proteomes" id="UP001138500">
    <property type="component" value="Unassembled WGS sequence"/>
</dbReference>
<proteinExistence type="predicted"/>
<reference evidence="2 3" key="1">
    <citation type="journal article" date="2018" name="IMA Fungus">
        <title>IMA Genome-F 10: Nine draft genome sequences of Claviceps purpurea s.lat., including C. arundinis, C. humidiphila, and C. cf. spartinae, pseudomolecules for the pitch canker pathogen Fusarium circinatum, draft genome of Davidsoniella eucalypti, Grosmannia galeiformis, Quambalaria eucalypti, and Teratosphaeria destructans.</title>
        <authorList>
            <person name="Wingfield B.D."/>
            <person name="Liu M."/>
            <person name="Nguyen H.D."/>
            <person name="Lane F.A."/>
            <person name="Morgan S.W."/>
            <person name="De Vos L."/>
            <person name="Wilken P.M."/>
            <person name="Duong T.A."/>
            <person name="Aylward J."/>
            <person name="Coetzee M.P."/>
            <person name="Dadej K."/>
            <person name="De Beer Z.W."/>
            <person name="Findlay W."/>
            <person name="Havenga M."/>
            <person name="Kolarik M."/>
            <person name="Menzies J.G."/>
            <person name="Naidoo K."/>
            <person name="Pochopski O."/>
            <person name="Shoukouhi P."/>
            <person name="Santana Q.C."/>
            <person name="Seifert K.A."/>
            <person name="Soal N."/>
            <person name="Steenkamp E.T."/>
            <person name="Tatham C.T."/>
            <person name="van der Nest M.A."/>
            <person name="Wingfield M.J."/>
        </authorList>
    </citation>
    <scope>NUCLEOTIDE SEQUENCE [LARGE SCALE GENOMIC DNA]</scope>
    <source>
        <strain evidence="2">CMW44962</strain>
    </source>
</reference>
<sequence length="130" mass="14353">MQLIPLTLLTLASLATALPASSSTALPANTQSCKAHQDKEMRDGRFATLWYDIKIGAPYSKANCENLKQNVIVAEVDQWYSDISPEWTCKKTAAGQIRIGFDGGRFHHENRINYGLHNAFPLIGFNCPGT</sequence>
<keyword evidence="3" id="KW-1185">Reference proteome</keyword>
<name>A0A9W7W3A0_9PEZI</name>
<evidence type="ECO:0000256" key="1">
    <source>
        <dbReference type="SAM" id="SignalP"/>
    </source>
</evidence>
<protein>
    <submittedName>
        <fullName evidence="2">Uncharacterized protein</fullName>
    </submittedName>
</protein>
<feature type="signal peptide" evidence="1">
    <location>
        <begin position="1"/>
        <end position="17"/>
    </location>
</feature>
<accession>A0A9W7W3A0</accession>
<gene>
    <name evidence="2" type="ORF">Tdes44962_MAKER09164</name>
</gene>
<feature type="chain" id="PRO_5040763363" evidence="1">
    <location>
        <begin position="18"/>
        <end position="130"/>
    </location>
</feature>
<evidence type="ECO:0000313" key="2">
    <source>
        <dbReference type="EMBL" id="KAH9829129.1"/>
    </source>
</evidence>
<organism evidence="2 3">
    <name type="scientific">Teratosphaeria destructans</name>
    <dbReference type="NCBI Taxonomy" id="418781"/>
    <lineage>
        <taxon>Eukaryota</taxon>
        <taxon>Fungi</taxon>
        <taxon>Dikarya</taxon>
        <taxon>Ascomycota</taxon>
        <taxon>Pezizomycotina</taxon>
        <taxon>Dothideomycetes</taxon>
        <taxon>Dothideomycetidae</taxon>
        <taxon>Mycosphaerellales</taxon>
        <taxon>Teratosphaeriaceae</taxon>
        <taxon>Teratosphaeria</taxon>
    </lineage>
</organism>
<keyword evidence="1" id="KW-0732">Signal</keyword>
<evidence type="ECO:0000313" key="3">
    <source>
        <dbReference type="Proteomes" id="UP001138500"/>
    </source>
</evidence>
<dbReference type="EMBL" id="RIBY02001412">
    <property type="protein sequence ID" value="KAH9829129.1"/>
    <property type="molecule type" value="Genomic_DNA"/>
</dbReference>
<dbReference type="AlphaFoldDB" id="A0A9W7W3A0"/>
<comment type="caution">
    <text evidence="2">The sequence shown here is derived from an EMBL/GenBank/DDBJ whole genome shotgun (WGS) entry which is preliminary data.</text>
</comment>
<reference evidence="2 3" key="2">
    <citation type="journal article" date="2021" name="Curr. Genet.">
        <title>Genetic response to nitrogen starvation in the aggressive Eucalyptus foliar pathogen Teratosphaeria destructans.</title>
        <authorList>
            <person name="Havenga M."/>
            <person name="Wingfield B.D."/>
            <person name="Wingfield M.J."/>
            <person name="Dreyer L.L."/>
            <person name="Roets F."/>
            <person name="Aylward J."/>
        </authorList>
    </citation>
    <scope>NUCLEOTIDE SEQUENCE [LARGE SCALE GENOMIC DNA]</scope>
    <source>
        <strain evidence="2">CMW44962</strain>
    </source>
</reference>